<evidence type="ECO:0000256" key="6">
    <source>
        <dbReference type="SAM" id="MobiDB-lite"/>
    </source>
</evidence>
<keyword evidence="4" id="KW-1133">Transmembrane helix</keyword>
<evidence type="ECO:0000313" key="9">
    <source>
        <dbReference type="Proteomes" id="UP001190700"/>
    </source>
</evidence>
<feature type="region of interest" description="Disordered" evidence="6">
    <location>
        <begin position="1077"/>
        <end position="1096"/>
    </location>
</feature>
<dbReference type="GO" id="GO:0005261">
    <property type="term" value="F:monoatomic cation channel activity"/>
    <property type="evidence" value="ECO:0007669"/>
    <property type="project" value="TreeGrafter"/>
</dbReference>
<feature type="non-terminal residue" evidence="8">
    <location>
        <position position="1"/>
    </location>
</feature>
<dbReference type="Pfam" id="PF02010">
    <property type="entry name" value="REJ"/>
    <property type="match status" value="1"/>
</dbReference>
<name>A0AAE0KWX5_9CHLO</name>
<feature type="region of interest" description="Disordered" evidence="6">
    <location>
        <begin position="836"/>
        <end position="861"/>
    </location>
</feature>
<evidence type="ECO:0000256" key="2">
    <source>
        <dbReference type="ARBA" id="ARBA00022692"/>
    </source>
</evidence>
<dbReference type="InterPro" id="IPR002859">
    <property type="entry name" value="PKD/REJ-like"/>
</dbReference>
<evidence type="ECO:0000259" key="7">
    <source>
        <dbReference type="Pfam" id="PF02010"/>
    </source>
</evidence>
<dbReference type="Proteomes" id="UP001190700">
    <property type="component" value="Unassembled WGS sequence"/>
</dbReference>
<proteinExistence type="predicted"/>
<sequence length="1423" mass="149034">ALASVDQYQPNIVLHGGILMAGASYTFQLVASDRIGSGSIQMTVEINGPPTGGWVTASVDAAQAYTEAVELTTEGWLDADAPLFYQFLYRVVGSSVAGETQLNNFMPLATFTSIISGEGLPEYNHTVLVYAAARDSLGATARSEINLTVWPPQSEQSVDKLSGALSSGAASAVLDGDMDSALNQVDAANSVLGAVATISGNVSTDTIFGRALLSQQAANAAVRKEMAGVLIAANGAMTPSGDTVERLAGLAGGLVEGAASGELDEDTQEGTLELLEDLVKDTRSDPLGAPLSQGAAQAVCRGLSSLNRAAAGSQNATMEGVNATTALRATAAMGVMDSMGLSMLDGFATGEEAQEVACGGLAMKVERSDASDPNSPLYAEPLETDGASVSFPAALRDALVAVTPRRRLLRETDTEGSFPGNNCTEGLPEEDGGCPAEAAEQLSVDTQVLTSNTDPYGSLTHEGATVTSSVTSIVVSGAASNDALQVRDLSEAIVFALELGGISAGEISDKLEGQVVCAFWNSTLGQYSSEGCTQLPNPYPPGAELVWRTRLVALLPFPGLAAAWELADGNLTAGCVESFNATWSEYEGLDAGLRKYLALESNEDDATGGNAGCELSRENNIFGCWWNWTHQIFSGPGCVGAPQQECFCTHLTDFKAVQQPEVGSMEPPKVKTLDTDQMASLSAEDVLAAGVLLTVVAAVMGSGTYLAFCSIGAANLQRHELLKRLTMQRGSAEWCFQCVDGLWSWALFEEDIMPGTNKTSHRLYRRARAKRKAIEIEPLLKLAPTAAGSAARRWRKLQFAVKLGGGKEEKHMGDEAMHKEDREGSLTLAGALAAPVPVSPRRNTPVPQDEKIAGPVMEGSTSTPYTSLREWYHGNAPAAVCRPRGEGVSADAVISSIMPGAFRDDNEGTHPAQLEAVAVAEGFADSMREGLRKLHQSQSPSDVTPGTEVVGVPGVLEVNMGKGSASMVPPSSQQRKGAHDKRHRRHIRLHSNTSLGSKLAHSPKAPPRVEPPPEHEPSLDSRMDQGEQATFEVPSTPSTMFADDPDISRLAEYMNITSPRPGLRSMEGLRRPDARSRLWSMGSDSTPHAAQGSCDGSMAESLMADDAAGGSPTSGCPTSASLHHHESASSAACTDAGDGPMSHGLCAMDGGSVVLGPRGMPVAPSDGHNALESSKAEAGELTREPAEVATALKCRGSLQWAGDTSCGQLALSGVQSDLLGSGLLGLDFEALSEGSTPMSPAGPTCGEAMAGGIAIAPAVKQLDDSPGGIIIACPTLEERGVCLQSDTPVVNTDMEPFFAAGIPSLKMHQEGGLRVMKEGFLSSPGTTFPVGSIEGARQAPVQVKKRVQKQQWKRDEQQLTVRAAQALGGVLGMRDITDVAVRRIGMLRTGRASDTHDAAIAKSLDPGKRRRLIMRLQVSLPPA</sequence>
<feature type="domain" description="PKD/REJ-like" evidence="7">
    <location>
        <begin position="7"/>
        <end position="183"/>
    </location>
</feature>
<feature type="region of interest" description="Disordered" evidence="6">
    <location>
        <begin position="960"/>
        <end position="1043"/>
    </location>
</feature>
<gene>
    <name evidence="8" type="ORF">CYMTET_27713</name>
</gene>
<keyword evidence="3" id="KW-0677">Repeat</keyword>
<organism evidence="8 9">
    <name type="scientific">Cymbomonas tetramitiformis</name>
    <dbReference type="NCBI Taxonomy" id="36881"/>
    <lineage>
        <taxon>Eukaryota</taxon>
        <taxon>Viridiplantae</taxon>
        <taxon>Chlorophyta</taxon>
        <taxon>Pyramimonadophyceae</taxon>
        <taxon>Pyramimonadales</taxon>
        <taxon>Pyramimonadaceae</taxon>
        <taxon>Cymbomonas</taxon>
    </lineage>
</organism>
<accession>A0AAE0KWX5</accession>
<dbReference type="GO" id="GO:0006816">
    <property type="term" value="P:calcium ion transport"/>
    <property type="evidence" value="ECO:0007669"/>
    <property type="project" value="TreeGrafter"/>
</dbReference>
<keyword evidence="5" id="KW-0472">Membrane</keyword>
<evidence type="ECO:0000256" key="4">
    <source>
        <dbReference type="ARBA" id="ARBA00022989"/>
    </source>
</evidence>
<evidence type="ECO:0000313" key="8">
    <source>
        <dbReference type="EMBL" id="KAK3263480.1"/>
    </source>
</evidence>
<evidence type="ECO:0000256" key="5">
    <source>
        <dbReference type="ARBA" id="ARBA00023136"/>
    </source>
</evidence>
<dbReference type="PANTHER" id="PTHR46730:SF1">
    <property type="entry name" value="PLAT DOMAIN-CONTAINING PROTEIN"/>
    <property type="match status" value="1"/>
</dbReference>
<dbReference type="EMBL" id="LGRX02015411">
    <property type="protein sequence ID" value="KAK3263480.1"/>
    <property type="molecule type" value="Genomic_DNA"/>
</dbReference>
<dbReference type="GO" id="GO:0005886">
    <property type="term" value="C:plasma membrane"/>
    <property type="evidence" value="ECO:0007669"/>
    <property type="project" value="TreeGrafter"/>
</dbReference>
<feature type="compositionally biased region" description="Basic residues" evidence="6">
    <location>
        <begin position="976"/>
        <end position="989"/>
    </location>
</feature>
<comment type="caution">
    <text evidence="8">The sequence shown here is derived from an EMBL/GenBank/DDBJ whole genome shotgun (WGS) entry which is preliminary data.</text>
</comment>
<reference evidence="8 9" key="1">
    <citation type="journal article" date="2015" name="Genome Biol. Evol.">
        <title>Comparative Genomics of a Bacterivorous Green Alga Reveals Evolutionary Causalities and Consequences of Phago-Mixotrophic Mode of Nutrition.</title>
        <authorList>
            <person name="Burns J.A."/>
            <person name="Paasch A."/>
            <person name="Narechania A."/>
            <person name="Kim E."/>
        </authorList>
    </citation>
    <scope>NUCLEOTIDE SEQUENCE [LARGE SCALE GENOMIC DNA]</scope>
    <source>
        <strain evidence="8 9">PLY_AMNH</strain>
    </source>
</reference>
<evidence type="ECO:0000256" key="1">
    <source>
        <dbReference type="ARBA" id="ARBA00004370"/>
    </source>
</evidence>
<dbReference type="PANTHER" id="PTHR46730">
    <property type="entry name" value="POLYCYSTIN-1"/>
    <property type="match status" value="1"/>
</dbReference>
<feature type="compositionally biased region" description="Basic and acidic residues" evidence="6">
    <location>
        <begin position="1011"/>
        <end position="1025"/>
    </location>
</feature>
<keyword evidence="2" id="KW-0812">Transmembrane</keyword>
<evidence type="ECO:0000256" key="3">
    <source>
        <dbReference type="ARBA" id="ARBA00022737"/>
    </source>
</evidence>
<protein>
    <recommendedName>
        <fullName evidence="7">PKD/REJ-like domain-containing protein</fullName>
    </recommendedName>
</protein>
<comment type="subcellular location">
    <subcellularLocation>
        <location evidence="1">Membrane</location>
    </subcellularLocation>
</comment>
<keyword evidence="9" id="KW-1185">Reference proteome</keyword>